<evidence type="ECO:0000256" key="3">
    <source>
        <dbReference type="ARBA" id="ARBA00022691"/>
    </source>
</evidence>
<keyword evidence="3" id="KW-0949">S-adenosyl-L-methionine</keyword>
<keyword evidence="6" id="KW-1185">Reference proteome</keyword>
<dbReference type="InterPro" id="IPR029063">
    <property type="entry name" value="SAM-dependent_MTases_sf"/>
</dbReference>
<dbReference type="EMBL" id="SIHI01000001">
    <property type="protein sequence ID" value="TWT58042.1"/>
    <property type="molecule type" value="Genomic_DNA"/>
</dbReference>
<evidence type="ECO:0000256" key="2">
    <source>
        <dbReference type="ARBA" id="ARBA00022679"/>
    </source>
</evidence>
<dbReference type="PANTHER" id="PTHR10259:SF11">
    <property type="entry name" value="THIOPURINE S-METHYLTRANSFERASE"/>
    <property type="match status" value="1"/>
</dbReference>
<dbReference type="Pfam" id="PF05724">
    <property type="entry name" value="TPMT"/>
    <property type="match status" value="1"/>
</dbReference>
<gene>
    <name evidence="5" type="ORF">KOR42_14110</name>
</gene>
<dbReference type="RefSeq" id="WP_146508157.1">
    <property type="nucleotide sequence ID" value="NZ_SIHI01000001.1"/>
</dbReference>
<feature type="compositionally biased region" description="Basic and acidic residues" evidence="4">
    <location>
        <begin position="1"/>
        <end position="14"/>
    </location>
</feature>
<keyword evidence="1" id="KW-0489">Methyltransferase</keyword>
<evidence type="ECO:0000256" key="4">
    <source>
        <dbReference type="SAM" id="MobiDB-lite"/>
    </source>
</evidence>
<dbReference type="Proteomes" id="UP000317243">
    <property type="component" value="Unassembled WGS sequence"/>
</dbReference>
<evidence type="ECO:0000313" key="6">
    <source>
        <dbReference type="Proteomes" id="UP000317243"/>
    </source>
</evidence>
<sequence length="198" mass="22157">MAKTDRDWDQKYRSNETPWDSGIPSQELRKVLESAQLQPTTALELGCGTGTNAIYLADLGWQVEAVDCSAPALELARRKAEKAGVEVNWILSDVVRFGADRDPVDFVFDRGCYHCCRRVDLEGYLETLEAVTTAGSKMLILCGNANSTEAGGPPRVSKSEIEKEFSPLFDFLHIREFYFEDAGNVRGPLGWSVWMSRR</sequence>
<feature type="region of interest" description="Disordered" evidence="4">
    <location>
        <begin position="1"/>
        <end position="21"/>
    </location>
</feature>
<dbReference type="PROSITE" id="PS51585">
    <property type="entry name" value="SAM_MT_TPMT"/>
    <property type="match status" value="1"/>
</dbReference>
<accession>A0A5C5X800</accession>
<dbReference type="PANTHER" id="PTHR10259">
    <property type="entry name" value="THIOPURINE S-METHYLTRANSFERASE"/>
    <property type="match status" value="1"/>
</dbReference>
<dbReference type="InterPro" id="IPR008854">
    <property type="entry name" value="TPMT"/>
</dbReference>
<evidence type="ECO:0000313" key="5">
    <source>
        <dbReference type="EMBL" id="TWT58042.1"/>
    </source>
</evidence>
<evidence type="ECO:0000256" key="1">
    <source>
        <dbReference type="ARBA" id="ARBA00022603"/>
    </source>
</evidence>
<comment type="caution">
    <text evidence="5">The sequence shown here is derived from an EMBL/GenBank/DDBJ whole genome shotgun (WGS) entry which is preliminary data.</text>
</comment>
<proteinExistence type="predicted"/>
<dbReference type="AlphaFoldDB" id="A0A5C5X800"/>
<dbReference type="GO" id="GO:0032259">
    <property type="term" value="P:methylation"/>
    <property type="evidence" value="ECO:0007669"/>
    <property type="project" value="UniProtKB-KW"/>
</dbReference>
<dbReference type="GO" id="GO:0008119">
    <property type="term" value="F:thiopurine S-methyltransferase activity"/>
    <property type="evidence" value="ECO:0007669"/>
    <property type="project" value="TreeGrafter"/>
</dbReference>
<dbReference type="SUPFAM" id="SSF53335">
    <property type="entry name" value="S-adenosyl-L-methionine-dependent methyltransferases"/>
    <property type="match status" value="1"/>
</dbReference>
<dbReference type="CDD" id="cd02440">
    <property type="entry name" value="AdoMet_MTases"/>
    <property type="match status" value="1"/>
</dbReference>
<reference evidence="5 6" key="1">
    <citation type="submission" date="2019-02" db="EMBL/GenBank/DDBJ databases">
        <title>Deep-cultivation of Planctomycetes and their phenomic and genomic characterization uncovers novel biology.</title>
        <authorList>
            <person name="Wiegand S."/>
            <person name="Jogler M."/>
            <person name="Boedeker C."/>
            <person name="Pinto D."/>
            <person name="Vollmers J."/>
            <person name="Rivas-Marin E."/>
            <person name="Kohn T."/>
            <person name="Peeters S.H."/>
            <person name="Heuer A."/>
            <person name="Rast P."/>
            <person name="Oberbeckmann S."/>
            <person name="Bunk B."/>
            <person name="Jeske O."/>
            <person name="Meyerdierks A."/>
            <person name="Storesund J.E."/>
            <person name="Kallscheuer N."/>
            <person name="Luecker S."/>
            <person name="Lage O.M."/>
            <person name="Pohl T."/>
            <person name="Merkel B.J."/>
            <person name="Hornburger P."/>
            <person name="Mueller R.-W."/>
            <person name="Bruemmer F."/>
            <person name="Labrenz M."/>
            <person name="Spormann A.M."/>
            <person name="Op Den Camp H."/>
            <person name="Overmann J."/>
            <person name="Amann R."/>
            <person name="Jetten M.S.M."/>
            <person name="Mascher T."/>
            <person name="Medema M.H."/>
            <person name="Devos D.P."/>
            <person name="Kaster A.-K."/>
            <person name="Ovreas L."/>
            <person name="Rohde M."/>
            <person name="Galperin M.Y."/>
            <person name="Jogler C."/>
        </authorList>
    </citation>
    <scope>NUCLEOTIDE SEQUENCE [LARGE SCALE GENOMIC DNA]</scope>
    <source>
        <strain evidence="5 6">KOR42</strain>
    </source>
</reference>
<keyword evidence="2" id="KW-0808">Transferase</keyword>
<dbReference type="Gene3D" id="3.40.50.150">
    <property type="entry name" value="Vaccinia Virus protein VP39"/>
    <property type="match status" value="1"/>
</dbReference>
<name>A0A5C5X800_9PLAN</name>
<organism evidence="5 6">
    <name type="scientific">Thalassoglobus neptunius</name>
    <dbReference type="NCBI Taxonomy" id="1938619"/>
    <lineage>
        <taxon>Bacteria</taxon>
        <taxon>Pseudomonadati</taxon>
        <taxon>Planctomycetota</taxon>
        <taxon>Planctomycetia</taxon>
        <taxon>Planctomycetales</taxon>
        <taxon>Planctomycetaceae</taxon>
        <taxon>Thalassoglobus</taxon>
    </lineage>
</organism>
<protein>
    <submittedName>
        <fullName evidence="5">Tellurite resistance protein TehB</fullName>
    </submittedName>
</protein>
<dbReference type="OrthoDB" id="9804312at2"/>